<dbReference type="AlphaFoldDB" id="A0A3D3RCT8"/>
<organism evidence="2 3">
    <name type="scientific">Gimesia maris</name>
    <dbReference type="NCBI Taxonomy" id="122"/>
    <lineage>
        <taxon>Bacteria</taxon>
        <taxon>Pseudomonadati</taxon>
        <taxon>Planctomycetota</taxon>
        <taxon>Planctomycetia</taxon>
        <taxon>Planctomycetales</taxon>
        <taxon>Planctomycetaceae</taxon>
        <taxon>Gimesia</taxon>
    </lineage>
</organism>
<accession>A0A3D3RCT8</accession>
<feature type="non-terminal residue" evidence="2">
    <location>
        <position position="1"/>
    </location>
</feature>
<feature type="domain" description="ChlI/MoxR AAA lid" evidence="1">
    <location>
        <begin position="1"/>
        <end position="64"/>
    </location>
</feature>
<dbReference type="InterPro" id="IPR041628">
    <property type="entry name" value="ChlI/MoxR_AAA_lid"/>
</dbReference>
<evidence type="ECO:0000313" key="3">
    <source>
        <dbReference type="Proteomes" id="UP000263642"/>
    </source>
</evidence>
<dbReference type="Gene3D" id="1.10.8.80">
    <property type="entry name" value="Magnesium chelatase subunit I, C-Terminal domain"/>
    <property type="match status" value="1"/>
</dbReference>
<reference evidence="2 3" key="1">
    <citation type="journal article" date="2018" name="Nat. Biotechnol.">
        <title>A standardized bacterial taxonomy based on genome phylogeny substantially revises the tree of life.</title>
        <authorList>
            <person name="Parks D.H."/>
            <person name="Chuvochina M."/>
            <person name="Waite D.W."/>
            <person name="Rinke C."/>
            <person name="Skarshewski A."/>
            <person name="Chaumeil P.A."/>
            <person name="Hugenholtz P."/>
        </authorList>
    </citation>
    <scope>NUCLEOTIDE SEQUENCE [LARGE SCALE GENOMIC DNA]</scope>
    <source>
        <strain evidence="2">UBA9375</strain>
    </source>
</reference>
<dbReference type="Proteomes" id="UP000263642">
    <property type="component" value="Unassembled WGS sequence"/>
</dbReference>
<gene>
    <name evidence="2" type="ORF">DIT97_23425</name>
</gene>
<proteinExistence type="predicted"/>
<comment type="caution">
    <text evidence="2">The sequence shown here is derived from an EMBL/GenBank/DDBJ whole genome shotgun (WGS) entry which is preliminary data.</text>
</comment>
<evidence type="ECO:0000313" key="2">
    <source>
        <dbReference type="EMBL" id="HCO25827.1"/>
    </source>
</evidence>
<sequence length="72" mass="8165">WGASPRAAQSLIKAARVRALSEGRAHVAYEDVRYFANEVLQHRVLLNYDGQAENVSVKDLVERICQELPEKE</sequence>
<dbReference type="PANTHER" id="PTHR42759:SF1">
    <property type="entry name" value="MAGNESIUM-CHELATASE SUBUNIT CHLD"/>
    <property type="match status" value="1"/>
</dbReference>
<name>A0A3D3RCT8_9PLAN</name>
<dbReference type="Pfam" id="PF17863">
    <property type="entry name" value="AAA_lid_2"/>
    <property type="match status" value="1"/>
</dbReference>
<evidence type="ECO:0000259" key="1">
    <source>
        <dbReference type="Pfam" id="PF17863"/>
    </source>
</evidence>
<dbReference type="PANTHER" id="PTHR42759">
    <property type="entry name" value="MOXR FAMILY PROTEIN"/>
    <property type="match status" value="1"/>
</dbReference>
<protein>
    <submittedName>
        <fullName evidence="2">AAA family ATPase</fullName>
    </submittedName>
</protein>
<dbReference type="InterPro" id="IPR050764">
    <property type="entry name" value="CbbQ/NirQ/NorQ/GpvN"/>
</dbReference>
<dbReference type="EMBL" id="DQAY01000141">
    <property type="protein sequence ID" value="HCO25827.1"/>
    <property type="molecule type" value="Genomic_DNA"/>
</dbReference>